<dbReference type="SUPFAM" id="SSF102405">
    <property type="entry name" value="MCP/YpsA-like"/>
    <property type="match status" value="1"/>
</dbReference>
<evidence type="ECO:0000313" key="1">
    <source>
        <dbReference type="EMBL" id="TLP63816.1"/>
    </source>
</evidence>
<keyword evidence="2" id="KW-1185">Reference proteome</keyword>
<proteinExistence type="predicted"/>
<evidence type="ECO:0000313" key="2">
    <source>
        <dbReference type="Proteomes" id="UP000309033"/>
    </source>
</evidence>
<sequence length="161" mass="17371">MSGTARIAFTGHRGLPHDTAVRVRRALRAVLAGRALPLVGLSCLAEGADQLFAREVLRVGGDLDVVVPAAGYRESLPRAARAAYDDLLPLARQVHLMPFGRPEPVAYMAAAVFMLERADELFAVWDGLPARGLGGTADVVAHAREQDMRVLVLWPPGSRRN</sequence>
<name>A0A5R8ZG33_9ACTN</name>
<dbReference type="EMBL" id="VANP01000002">
    <property type="protein sequence ID" value="TLP63816.1"/>
    <property type="molecule type" value="Genomic_DNA"/>
</dbReference>
<organism evidence="1 2">
    <name type="scientific">Microbispora triticiradicis</name>
    <dbReference type="NCBI Taxonomy" id="2200763"/>
    <lineage>
        <taxon>Bacteria</taxon>
        <taxon>Bacillati</taxon>
        <taxon>Actinomycetota</taxon>
        <taxon>Actinomycetes</taxon>
        <taxon>Streptosporangiales</taxon>
        <taxon>Streptosporangiaceae</taxon>
        <taxon>Microbispora</taxon>
    </lineage>
</organism>
<dbReference type="AlphaFoldDB" id="A0A5R8ZG33"/>
<evidence type="ECO:0008006" key="3">
    <source>
        <dbReference type="Google" id="ProtNLM"/>
    </source>
</evidence>
<dbReference type="Gene3D" id="3.40.50.450">
    <property type="match status" value="1"/>
</dbReference>
<comment type="caution">
    <text evidence="1">The sequence shown here is derived from an EMBL/GenBank/DDBJ whole genome shotgun (WGS) entry which is preliminary data.</text>
</comment>
<gene>
    <name evidence="1" type="ORF">FED44_06110</name>
</gene>
<dbReference type="Proteomes" id="UP000309033">
    <property type="component" value="Unassembled WGS sequence"/>
</dbReference>
<accession>A0A5R8ZG33</accession>
<protein>
    <recommendedName>
        <fullName evidence="3">DNA recombination-mediator protein A</fullName>
    </recommendedName>
</protein>
<reference evidence="1" key="1">
    <citation type="submission" date="2019-05" db="EMBL/GenBank/DDBJ databases">
        <title>Isolation, diversity and antifungal activity of Actinobacteria from wheat.</title>
        <authorList>
            <person name="Yu B."/>
        </authorList>
    </citation>
    <scope>NUCLEOTIDE SEQUENCE [LARGE SCALE GENOMIC DNA]</scope>
    <source>
        <strain evidence="1">NEAU-HEGS1-5</strain>
    </source>
</reference>
<dbReference type="OrthoDB" id="3231229at2"/>